<feature type="region of interest" description="Disordered" evidence="4">
    <location>
        <begin position="1"/>
        <end position="26"/>
    </location>
</feature>
<evidence type="ECO:0000256" key="1">
    <source>
        <dbReference type="ARBA" id="ARBA00008954"/>
    </source>
</evidence>
<evidence type="ECO:0000256" key="3">
    <source>
        <dbReference type="RuleBase" id="RU003560"/>
    </source>
</evidence>
<proteinExistence type="inferred from homology"/>
<organism evidence="5 6">
    <name type="scientific">Diaporthe vaccinii</name>
    <dbReference type="NCBI Taxonomy" id="105482"/>
    <lineage>
        <taxon>Eukaryota</taxon>
        <taxon>Fungi</taxon>
        <taxon>Dikarya</taxon>
        <taxon>Ascomycota</taxon>
        <taxon>Pezizomycotina</taxon>
        <taxon>Sordariomycetes</taxon>
        <taxon>Sordariomycetidae</taxon>
        <taxon>Diaporthales</taxon>
        <taxon>Diaporthaceae</taxon>
        <taxon>Diaporthe</taxon>
        <taxon>Diaporthe eres species complex</taxon>
    </lineage>
</organism>
<dbReference type="InterPro" id="IPR015422">
    <property type="entry name" value="PyrdxlP-dep_Trfase_small"/>
</dbReference>
<comment type="caution">
    <text evidence="5">The sequence shown here is derived from an EMBL/GenBank/DDBJ whole genome shotgun (WGS) entry which is preliminary data.</text>
</comment>
<name>A0ABR4DZV9_9PEZI</name>
<keyword evidence="2 3" id="KW-0663">Pyridoxal phosphate</keyword>
<dbReference type="SUPFAM" id="SSF53383">
    <property type="entry name" value="PLP-dependent transferases"/>
    <property type="match status" value="1"/>
</dbReference>
<evidence type="ECO:0000313" key="5">
    <source>
        <dbReference type="EMBL" id="KAL2275679.1"/>
    </source>
</evidence>
<dbReference type="InterPro" id="IPR015424">
    <property type="entry name" value="PyrdxlP-dep_Trfase"/>
</dbReference>
<dbReference type="NCBIfam" id="NF005685">
    <property type="entry name" value="PRK07483.1"/>
    <property type="match status" value="1"/>
</dbReference>
<comment type="similarity">
    <text evidence="1 3">Belongs to the class-III pyridoxal-phosphate-dependent aminotransferase family.</text>
</comment>
<dbReference type="PANTHER" id="PTHR43094:SF1">
    <property type="entry name" value="AMINOTRANSFERASE CLASS-III"/>
    <property type="match status" value="1"/>
</dbReference>
<dbReference type="Gene3D" id="3.90.1150.10">
    <property type="entry name" value="Aspartate Aminotransferase, domain 1"/>
    <property type="match status" value="1"/>
</dbReference>
<protein>
    <recommendedName>
        <fullName evidence="7">Aminotransferase</fullName>
    </recommendedName>
</protein>
<dbReference type="InterPro" id="IPR015421">
    <property type="entry name" value="PyrdxlP-dep_Trfase_major"/>
</dbReference>
<reference evidence="5 6" key="1">
    <citation type="submission" date="2024-03" db="EMBL/GenBank/DDBJ databases">
        <title>A high-quality draft genome sequence of Diaporthe vaccinii, a causative agent of upright dieback and viscid rot disease in cranberry plants.</title>
        <authorList>
            <person name="Sarrasin M."/>
            <person name="Lang B.F."/>
            <person name="Burger G."/>
        </authorList>
    </citation>
    <scope>NUCLEOTIDE SEQUENCE [LARGE SCALE GENOMIC DNA]</scope>
    <source>
        <strain evidence="5 6">IS7</strain>
    </source>
</reference>
<dbReference type="InterPro" id="IPR005814">
    <property type="entry name" value="Aminotrans_3"/>
</dbReference>
<evidence type="ECO:0000256" key="4">
    <source>
        <dbReference type="SAM" id="MobiDB-lite"/>
    </source>
</evidence>
<evidence type="ECO:0008006" key="7">
    <source>
        <dbReference type="Google" id="ProtNLM"/>
    </source>
</evidence>
<dbReference type="PANTHER" id="PTHR43094">
    <property type="entry name" value="AMINOTRANSFERASE"/>
    <property type="match status" value="1"/>
</dbReference>
<dbReference type="Pfam" id="PF00202">
    <property type="entry name" value="Aminotran_3"/>
    <property type="match status" value="1"/>
</dbReference>
<evidence type="ECO:0000313" key="6">
    <source>
        <dbReference type="Proteomes" id="UP001600888"/>
    </source>
</evidence>
<feature type="compositionally biased region" description="Polar residues" evidence="4">
    <location>
        <begin position="1"/>
        <end position="11"/>
    </location>
</feature>
<dbReference type="CDD" id="cd00610">
    <property type="entry name" value="OAT_like"/>
    <property type="match status" value="1"/>
</dbReference>
<dbReference type="Proteomes" id="UP001600888">
    <property type="component" value="Unassembled WGS sequence"/>
</dbReference>
<keyword evidence="6" id="KW-1185">Reference proteome</keyword>
<sequence length="480" mass="51627">MTQLQLDSSNGAPKPGNAAKLNGAPKSAVLHRHLRREFPSIERGEGHYLILEDGRRIFDASGGAAVACVGHGNAAVNQAMVDQIQKLSYCVSTFFKTSIVEQAGRAMVDTTDGQMTRAYIVGSGSEAMEAAVKLARQYFLEKETPEPARVRFISRQQSYHGTTLGSLAMGGHVARRAKFEPMLTDVVSKVSPCYAYRGKEQGETDESYVQRLALELDQEFQRVGPETVCAFVAEPVVGAALGCVPAVPGYFKAMKEVCRKNGALLIMDEVMCGMGRTGMHHAWQHEGVVPDIQTVGKGLSGGYQPVAGVLIHKNVVDTLEKGSAAFMHGHTYQAHAVGCAAVVAVQRIIQEGNLIANVRAMGELLGKSLQARLGSHKHVANIRGRGLFWAVEFVQDKATKTPFPSEAGVSMEISELGLTEPYCMLVYPGAGTVDGVNGDHIIIAPPYTVTSEDIEFIVLGVSRLVEDYFSGHGVTAIPQK</sequence>
<dbReference type="Gene3D" id="3.40.640.10">
    <property type="entry name" value="Type I PLP-dependent aspartate aminotransferase-like (Major domain)"/>
    <property type="match status" value="1"/>
</dbReference>
<gene>
    <name evidence="5" type="ORF">FJTKL_01645</name>
</gene>
<accession>A0ABR4DZV9</accession>
<evidence type="ECO:0000256" key="2">
    <source>
        <dbReference type="ARBA" id="ARBA00022898"/>
    </source>
</evidence>
<dbReference type="EMBL" id="JBAWTH010000128">
    <property type="protein sequence ID" value="KAL2275679.1"/>
    <property type="molecule type" value="Genomic_DNA"/>
</dbReference>